<evidence type="ECO:0000313" key="1">
    <source>
        <dbReference type="EMBL" id="KAK2022059.1"/>
    </source>
</evidence>
<dbReference type="GO" id="GO:0033540">
    <property type="term" value="P:fatty acid beta-oxidation using acyl-CoA oxidase"/>
    <property type="evidence" value="ECO:0007669"/>
    <property type="project" value="TreeGrafter"/>
</dbReference>
<gene>
    <name evidence="1" type="ORF">LX32DRAFT_711042</name>
</gene>
<proteinExistence type="predicted"/>
<organism evidence="1 2">
    <name type="scientific">Colletotrichum zoysiae</name>
    <dbReference type="NCBI Taxonomy" id="1216348"/>
    <lineage>
        <taxon>Eukaryota</taxon>
        <taxon>Fungi</taxon>
        <taxon>Dikarya</taxon>
        <taxon>Ascomycota</taxon>
        <taxon>Pezizomycotina</taxon>
        <taxon>Sordariomycetes</taxon>
        <taxon>Hypocreomycetidae</taxon>
        <taxon>Glomerellales</taxon>
        <taxon>Glomerellaceae</taxon>
        <taxon>Colletotrichum</taxon>
        <taxon>Colletotrichum graminicola species complex</taxon>
    </lineage>
</organism>
<dbReference type="InterPro" id="IPR009100">
    <property type="entry name" value="AcylCoA_DH/oxidase_NM_dom_sf"/>
</dbReference>
<dbReference type="GO" id="GO:0005504">
    <property type="term" value="F:fatty acid binding"/>
    <property type="evidence" value="ECO:0007669"/>
    <property type="project" value="TreeGrafter"/>
</dbReference>
<dbReference type="AlphaFoldDB" id="A0AAD9H5W2"/>
<dbReference type="PANTHER" id="PTHR10909">
    <property type="entry name" value="ELECTRON TRANSPORT OXIDOREDUCTASE"/>
    <property type="match status" value="1"/>
</dbReference>
<dbReference type="GO" id="GO:0003997">
    <property type="term" value="F:acyl-CoA oxidase activity"/>
    <property type="evidence" value="ECO:0007669"/>
    <property type="project" value="InterPro"/>
</dbReference>
<protein>
    <submittedName>
        <fullName evidence="1">Uncharacterized protein</fullName>
    </submittedName>
</protein>
<dbReference type="InterPro" id="IPR012258">
    <property type="entry name" value="Acyl-CoA_oxidase"/>
</dbReference>
<comment type="caution">
    <text evidence="1">The sequence shown here is derived from an EMBL/GenBank/DDBJ whole genome shotgun (WGS) entry which is preliminary data.</text>
</comment>
<dbReference type="GO" id="GO:0071949">
    <property type="term" value="F:FAD binding"/>
    <property type="evidence" value="ECO:0007669"/>
    <property type="project" value="InterPro"/>
</dbReference>
<sequence length="327" mass="35918">MFGPLHYERAKTLIDASVLTTYDIVRLTPKFWNFHFDMISARDMTTFIIATIHLNLCIDTNVSYICGEFMLTEVEHGLDTRNLETRVTMLEDGSFDLHSPSADAAKAMSPTTLLASIPRLAVVFARLFVSGEDRGVKPFVVNINTTGGIVAGITSRILFVRPGTKPLDHSITTFDPVRLPPEELLGPIFKPKNSRDAFLKHISRVSVGTLSLSIMGVSAIKIGNSIAEGDTLVLSIRLASEVLGQKYNLPPPMDRLHDLARLEYAMFDEALEKIASLKGGHRGTEFNSDILPRCRPLIESIGQLMAYKAARGSDAVASEVLGVFEKA</sequence>
<accession>A0AAD9H5W2</accession>
<dbReference type="GO" id="GO:0005777">
    <property type="term" value="C:peroxisome"/>
    <property type="evidence" value="ECO:0007669"/>
    <property type="project" value="InterPro"/>
</dbReference>
<dbReference type="InterPro" id="IPR046373">
    <property type="entry name" value="Acyl-CoA_Oxase/DH_mid-dom_sf"/>
</dbReference>
<dbReference type="EMBL" id="MU843063">
    <property type="protein sequence ID" value="KAK2022059.1"/>
    <property type="molecule type" value="Genomic_DNA"/>
</dbReference>
<dbReference type="SUPFAM" id="SSF56645">
    <property type="entry name" value="Acyl-CoA dehydrogenase NM domain-like"/>
    <property type="match status" value="1"/>
</dbReference>
<dbReference type="Gene3D" id="2.40.110.10">
    <property type="entry name" value="Butyryl-CoA Dehydrogenase, subunit A, domain 2"/>
    <property type="match status" value="1"/>
</dbReference>
<dbReference type="PANTHER" id="PTHR10909:SF382">
    <property type="entry name" value="ACYL-COENZYME A OXIDASE"/>
    <property type="match status" value="1"/>
</dbReference>
<name>A0AAD9H5W2_9PEZI</name>
<dbReference type="Proteomes" id="UP001232148">
    <property type="component" value="Unassembled WGS sequence"/>
</dbReference>
<reference evidence="1" key="1">
    <citation type="submission" date="2021-06" db="EMBL/GenBank/DDBJ databases">
        <title>Comparative genomics, transcriptomics and evolutionary studies reveal genomic signatures of adaptation to plant cell wall in hemibiotrophic fungi.</title>
        <authorList>
            <consortium name="DOE Joint Genome Institute"/>
            <person name="Baroncelli R."/>
            <person name="Diaz J.F."/>
            <person name="Benocci T."/>
            <person name="Peng M."/>
            <person name="Battaglia E."/>
            <person name="Haridas S."/>
            <person name="Andreopoulos W."/>
            <person name="Labutti K."/>
            <person name="Pangilinan J."/>
            <person name="Floch G.L."/>
            <person name="Makela M.R."/>
            <person name="Henrissat B."/>
            <person name="Grigoriev I.V."/>
            <person name="Crouch J.A."/>
            <person name="De Vries R.P."/>
            <person name="Sukno S.A."/>
            <person name="Thon M.R."/>
        </authorList>
    </citation>
    <scope>NUCLEOTIDE SEQUENCE</scope>
    <source>
        <strain evidence="1">MAFF235873</strain>
    </source>
</reference>
<keyword evidence="2" id="KW-1185">Reference proteome</keyword>
<dbReference type="GO" id="GO:0055088">
    <property type="term" value="P:lipid homeostasis"/>
    <property type="evidence" value="ECO:0007669"/>
    <property type="project" value="TreeGrafter"/>
</dbReference>
<evidence type="ECO:0000313" key="2">
    <source>
        <dbReference type="Proteomes" id="UP001232148"/>
    </source>
</evidence>